<dbReference type="EMBL" id="CAKKNE010000004">
    <property type="protein sequence ID" value="CAH0373214.1"/>
    <property type="molecule type" value="Genomic_DNA"/>
</dbReference>
<name>A0A8J2SUB2_9STRA</name>
<evidence type="ECO:0000313" key="5">
    <source>
        <dbReference type="EMBL" id="CAH0373214.1"/>
    </source>
</evidence>
<dbReference type="AlphaFoldDB" id="A0A8J2SUB2"/>
<dbReference type="Pfam" id="PF01249">
    <property type="entry name" value="Ribosomal_S21e"/>
    <property type="match status" value="1"/>
</dbReference>
<evidence type="ECO:0000256" key="4">
    <source>
        <dbReference type="SAM" id="MobiDB-lite"/>
    </source>
</evidence>
<evidence type="ECO:0000313" key="6">
    <source>
        <dbReference type="Proteomes" id="UP000789595"/>
    </source>
</evidence>
<dbReference type="PANTHER" id="PTHR10442">
    <property type="entry name" value="40S RIBOSOMAL PROTEIN S21"/>
    <property type="match status" value="1"/>
</dbReference>
<reference evidence="5" key="1">
    <citation type="submission" date="2021-11" db="EMBL/GenBank/DDBJ databases">
        <authorList>
            <consortium name="Genoscope - CEA"/>
            <person name="William W."/>
        </authorList>
    </citation>
    <scope>NUCLEOTIDE SEQUENCE</scope>
</reference>
<dbReference type="GO" id="GO:0006412">
    <property type="term" value="P:translation"/>
    <property type="evidence" value="ECO:0007669"/>
    <property type="project" value="InterPro"/>
</dbReference>
<gene>
    <name evidence="5" type="ORF">PECAL_4P03950</name>
</gene>
<evidence type="ECO:0000256" key="3">
    <source>
        <dbReference type="ARBA" id="ARBA00023274"/>
    </source>
</evidence>
<organism evidence="5 6">
    <name type="scientific">Pelagomonas calceolata</name>
    <dbReference type="NCBI Taxonomy" id="35677"/>
    <lineage>
        <taxon>Eukaryota</taxon>
        <taxon>Sar</taxon>
        <taxon>Stramenopiles</taxon>
        <taxon>Ochrophyta</taxon>
        <taxon>Pelagophyceae</taxon>
        <taxon>Pelagomonadales</taxon>
        <taxon>Pelagomonadaceae</taxon>
        <taxon>Pelagomonas</taxon>
    </lineage>
</organism>
<dbReference type="Proteomes" id="UP000789595">
    <property type="component" value="Unassembled WGS sequence"/>
</dbReference>
<dbReference type="Gene3D" id="3.30.1230.20">
    <property type="match status" value="1"/>
</dbReference>
<dbReference type="InterPro" id="IPR001931">
    <property type="entry name" value="Ribosomal_eS21"/>
</dbReference>
<dbReference type="GO" id="GO:1990904">
    <property type="term" value="C:ribonucleoprotein complex"/>
    <property type="evidence" value="ECO:0007669"/>
    <property type="project" value="UniProtKB-KW"/>
</dbReference>
<dbReference type="GO" id="GO:0005840">
    <property type="term" value="C:ribosome"/>
    <property type="evidence" value="ECO:0007669"/>
    <property type="project" value="UniProtKB-KW"/>
</dbReference>
<accession>A0A8J2SUB2</accession>
<dbReference type="InterPro" id="IPR038579">
    <property type="entry name" value="Ribosomal_eS21_sf"/>
</dbReference>
<evidence type="ECO:0000256" key="1">
    <source>
        <dbReference type="ARBA" id="ARBA00010228"/>
    </source>
</evidence>
<dbReference type="FunFam" id="3.30.1230.20:FF:000008">
    <property type="entry name" value="40S ribosomal protein S21"/>
    <property type="match status" value="1"/>
</dbReference>
<evidence type="ECO:0000256" key="2">
    <source>
        <dbReference type="ARBA" id="ARBA00022980"/>
    </source>
</evidence>
<keyword evidence="2" id="KW-0689">Ribosomal protein</keyword>
<dbReference type="OrthoDB" id="278325at2759"/>
<proteinExistence type="inferred from homology"/>
<keyword evidence="3" id="KW-0687">Ribonucleoprotein</keyword>
<comment type="caution">
    <text evidence="5">The sequence shown here is derived from an EMBL/GenBank/DDBJ whole genome shotgun (WGS) entry which is preliminary data.</text>
</comment>
<dbReference type="GO" id="GO:0003735">
    <property type="term" value="F:structural constituent of ribosome"/>
    <property type="evidence" value="ECO:0007669"/>
    <property type="project" value="InterPro"/>
</dbReference>
<evidence type="ECO:0008006" key="7">
    <source>
        <dbReference type="Google" id="ProtNLM"/>
    </source>
</evidence>
<protein>
    <recommendedName>
        <fullName evidence="7">40S ribosomal protein S21</fullName>
    </recommendedName>
</protein>
<feature type="compositionally biased region" description="Low complexity" evidence="4">
    <location>
        <begin position="66"/>
        <end position="76"/>
    </location>
</feature>
<feature type="region of interest" description="Disordered" evidence="4">
    <location>
        <begin position="41"/>
        <end position="114"/>
    </location>
</feature>
<comment type="similarity">
    <text evidence="1">Belongs to the eukaryotic ribosomal protein eS21 family.</text>
</comment>
<sequence>MSGFEGLYYYSLNGSQSISASNGRGGEILWHMQSLRLPRRCEAPRRPGAAREAPKPSTRCREAPRRPAAAREAPTPSKRCRDRRETCNAAMKHPQDRRRSRLKTTESRMQNDQGQPVDLYIPRKCSWTNRLIGASDQASVQINVGTIDPNTGLHTGGSETYALSGYVRNKGESDMALTELVRKQDESL</sequence>
<keyword evidence="6" id="KW-1185">Reference proteome</keyword>